<name>A0A7M5UVY8_9CNID</name>
<accession>A0A7M5UVY8</accession>
<sequence>MVTMTDMVVDIVAEGEEEVVVDHHPGGDVEAHPDHVHARDHAAAVVEAHLVVRVDQKVVRVPVRLVNVLARTVLENYPEAVARVGAVAAVVARVEVEVVQRVDHLANLARGHHELGREHVE</sequence>
<proteinExistence type="predicted"/>
<dbReference type="Proteomes" id="UP000594262">
    <property type="component" value="Unplaced"/>
</dbReference>
<dbReference type="AlphaFoldDB" id="A0A7M5UVY8"/>
<organism evidence="1 2">
    <name type="scientific">Clytia hemisphaerica</name>
    <dbReference type="NCBI Taxonomy" id="252671"/>
    <lineage>
        <taxon>Eukaryota</taxon>
        <taxon>Metazoa</taxon>
        <taxon>Cnidaria</taxon>
        <taxon>Hydrozoa</taxon>
        <taxon>Hydroidolina</taxon>
        <taxon>Leptothecata</taxon>
        <taxon>Obeliida</taxon>
        <taxon>Clytiidae</taxon>
        <taxon>Clytia</taxon>
    </lineage>
</organism>
<evidence type="ECO:0000313" key="2">
    <source>
        <dbReference type="Proteomes" id="UP000594262"/>
    </source>
</evidence>
<dbReference type="OrthoDB" id="439808at2759"/>
<keyword evidence="2" id="KW-1185">Reference proteome</keyword>
<reference evidence="1" key="1">
    <citation type="submission" date="2021-01" db="UniProtKB">
        <authorList>
            <consortium name="EnsemblMetazoa"/>
        </authorList>
    </citation>
    <scope>IDENTIFICATION</scope>
</reference>
<dbReference type="EnsemblMetazoa" id="CLYHEMT002198.2">
    <property type="protein sequence ID" value="CLYHEMP002198.2"/>
    <property type="gene ID" value="CLYHEMG002198"/>
</dbReference>
<protein>
    <submittedName>
        <fullName evidence="1">Uncharacterized protein</fullName>
    </submittedName>
</protein>
<evidence type="ECO:0000313" key="1">
    <source>
        <dbReference type="EnsemblMetazoa" id="CLYHEMP002198.2"/>
    </source>
</evidence>